<keyword evidence="1" id="KW-0663">Pyridoxal phosphate</keyword>
<sequence>MRYLLERFKCDKRDPNGIRVAPVPLYNSFHDVYKFINVLISVIGSVEKKRY</sequence>
<dbReference type="InterPro" id="IPR010111">
    <property type="entry name" value="Kynureninase"/>
</dbReference>
<evidence type="ECO:0000256" key="1">
    <source>
        <dbReference type="ARBA" id="ARBA00022898"/>
    </source>
</evidence>
<dbReference type="InterPro" id="IPR015422">
    <property type="entry name" value="PyrdxlP-dep_Trfase_small"/>
</dbReference>
<dbReference type="GO" id="GO:0006569">
    <property type="term" value="P:L-tryptophan catabolic process"/>
    <property type="evidence" value="ECO:0007669"/>
    <property type="project" value="InterPro"/>
</dbReference>
<dbReference type="AlphaFoldDB" id="L8Y702"/>
<protein>
    <submittedName>
        <fullName evidence="2">Kynureninase</fullName>
    </submittedName>
</protein>
<dbReference type="InParanoid" id="L8Y702"/>
<dbReference type="STRING" id="246437.L8Y702"/>
<dbReference type="Gene3D" id="3.90.1150.10">
    <property type="entry name" value="Aspartate Aminotransferase, domain 1"/>
    <property type="match status" value="1"/>
</dbReference>
<dbReference type="eggNOG" id="KOG3846">
    <property type="taxonomic scope" value="Eukaryota"/>
</dbReference>
<proteinExistence type="predicted"/>
<name>L8Y702_TUPCH</name>
<gene>
    <name evidence="2" type="ORF">TREES_T100018170</name>
</gene>
<keyword evidence="3" id="KW-1185">Reference proteome</keyword>
<dbReference type="EMBL" id="KB364635">
    <property type="protein sequence ID" value="ELV12213.1"/>
    <property type="molecule type" value="Genomic_DNA"/>
</dbReference>
<reference evidence="3" key="2">
    <citation type="journal article" date="2013" name="Nat. Commun.">
        <title>Genome of the Chinese tree shrew.</title>
        <authorList>
            <person name="Fan Y."/>
            <person name="Huang Z.Y."/>
            <person name="Cao C.C."/>
            <person name="Chen C.S."/>
            <person name="Chen Y.X."/>
            <person name="Fan D.D."/>
            <person name="He J."/>
            <person name="Hou H.L."/>
            <person name="Hu L."/>
            <person name="Hu X.T."/>
            <person name="Jiang X.T."/>
            <person name="Lai R."/>
            <person name="Lang Y.S."/>
            <person name="Liang B."/>
            <person name="Liao S.G."/>
            <person name="Mu D."/>
            <person name="Ma Y.Y."/>
            <person name="Niu Y.Y."/>
            <person name="Sun X.Q."/>
            <person name="Xia J.Q."/>
            <person name="Xiao J."/>
            <person name="Xiong Z.Q."/>
            <person name="Xu L."/>
            <person name="Yang L."/>
            <person name="Zhang Y."/>
            <person name="Zhao W."/>
            <person name="Zhao X.D."/>
            <person name="Zheng Y.T."/>
            <person name="Zhou J.M."/>
            <person name="Zhu Y.B."/>
            <person name="Zhang G.J."/>
            <person name="Wang J."/>
            <person name="Yao Y.G."/>
        </authorList>
    </citation>
    <scope>NUCLEOTIDE SEQUENCE [LARGE SCALE GENOMIC DNA]</scope>
</reference>
<dbReference type="GO" id="GO:0030429">
    <property type="term" value="F:kynureninase activity"/>
    <property type="evidence" value="ECO:0007669"/>
    <property type="project" value="InterPro"/>
</dbReference>
<evidence type="ECO:0000313" key="3">
    <source>
        <dbReference type="Proteomes" id="UP000011518"/>
    </source>
</evidence>
<dbReference type="Proteomes" id="UP000011518">
    <property type="component" value="Unassembled WGS sequence"/>
</dbReference>
<evidence type="ECO:0000313" key="2">
    <source>
        <dbReference type="EMBL" id="ELV12213.1"/>
    </source>
</evidence>
<organism evidence="2 3">
    <name type="scientific">Tupaia chinensis</name>
    <name type="common">Chinese tree shrew</name>
    <name type="synonym">Tupaia belangeri chinensis</name>
    <dbReference type="NCBI Taxonomy" id="246437"/>
    <lineage>
        <taxon>Eukaryota</taxon>
        <taxon>Metazoa</taxon>
        <taxon>Chordata</taxon>
        <taxon>Craniata</taxon>
        <taxon>Vertebrata</taxon>
        <taxon>Euteleostomi</taxon>
        <taxon>Mammalia</taxon>
        <taxon>Eutheria</taxon>
        <taxon>Euarchontoglires</taxon>
        <taxon>Scandentia</taxon>
        <taxon>Tupaiidae</taxon>
        <taxon>Tupaia</taxon>
    </lineage>
</organism>
<dbReference type="Pfam" id="PF22580">
    <property type="entry name" value="KYNU_C"/>
    <property type="match status" value="1"/>
</dbReference>
<reference evidence="3" key="1">
    <citation type="submission" date="2012-07" db="EMBL/GenBank/DDBJ databases">
        <title>Genome of the Chinese tree shrew, a rising model animal genetically related to primates.</title>
        <authorList>
            <person name="Zhang G."/>
            <person name="Fan Y."/>
            <person name="Yao Y."/>
            <person name="Huang Z."/>
        </authorList>
    </citation>
    <scope>NUCLEOTIDE SEQUENCE [LARGE SCALE GENOMIC DNA]</scope>
</reference>
<dbReference type="GO" id="GO:0005737">
    <property type="term" value="C:cytoplasm"/>
    <property type="evidence" value="ECO:0007669"/>
    <property type="project" value="InterPro"/>
</dbReference>
<dbReference type="GO" id="GO:0030170">
    <property type="term" value="F:pyridoxal phosphate binding"/>
    <property type="evidence" value="ECO:0007669"/>
    <property type="project" value="InterPro"/>
</dbReference>
<dbReference type="GO" id="GO:0009435">
    <property type="term" value="P:NAD+ biosynthetic process"/>
    <property type="evidence" value="ECO:0007669"/>
    <property type="project" value="InterPro"/>
</dbReference>
<accession>L8Y702</accession>